<gene>
    <name evidence="1" type="ORF">JK634_11170</name>
</gene>
<sequence>MNIDWYVFEESYLTDIDYRICENILRLVIDGRFSIDHPRSEMVKEYEDYFEEIEIVFSGVQYYRGICSKRINKCPKDDRGNVEYFHIGGSNTIEDGIRLEFETRGVNIFMDNDNKFISRVFSESKDIKFVEFISEMVAFRAVFEDYKINVIE</sequence>
<protein>
    <submittedName>
        <fullName evidence="1">Uncharacterized protein</fullName>
    </submittedName>
</protein>
<dbReference type="RefSeq" id="WP_202767731.1">
    <property type="nucleotide sequence ID" value="NZ_JAESWA010000022.1"/>
</dbReference>
<dbReference type="Proteomes" id="UP000623681">
    <property type="component" value="Unassembled WGS sequence"/>
</dbReference>
<evidence type="ECO:0000313" key="2">
    <source>
        <dbReference type="Proteomes" id="UP000623681"/>
    </source>
</evidence>
<reference evidence="1" key="1">
    <citation type="submission" date="2021-01" db="EMBL/GenBank/DDBJ databases">
        <title>Genome public.</title>
        <authorList>
            <person name="Liu C."/>
            <person name="Sun Q."/>
        </authorList>
    </citation>
    <scope>NUCLEOTIDE SEQUENCE</scope>
    <source>
        <strain evidence="1">YIM B02565</strain>
    </source>
</reference>
<name>A0A937K4X7_9CLOT</name>
<keyword evidence="2" id="KW-1185">Reference proteome</keyword>
<accession>A0A937K4X7</accession>
<evidence type="ECO:0000313" key="1">
    <source>
        <dbReference type="EMBL" id="MBL4932369.1"/>
    </source>
</evidence>
<comment type="caution">
    <text evidence="1">The sequence shown here is derived from an EMBL/GenBank/DDBJ whole genome shotgun (WGS) entry which is preliminary data.</text>
</comment>
<proteinExistence type="predicted"/>
<dbReference type="EMBL" id="JAESWA010000022">
    <property type="protein sequence ID" value="MBL4932369.1"/>
    <property type="molecule type" value="Genomic_DNA"/>
</dbReference>
<organism evidence="1 2">
    <name type="scientific">Clostridium paridis</name>
    <dbReference type="NCBI Taxonomy" id="2803863"/>
    <lineage>
        <taxon>Bacteria</taxon>
        <taxon>Bacillati</taxon>
        <taxon>Bacillota</taxon>
        <taxon>Clostridia</taxon>
        <taxon>Eubacteriales</taxon>
        <taxon>Clostridiaceae</taxon>
        <taxon>Clostridium</taxon>
    </lineage>
</organism>
<dbReference type="AlphaFoldDB" id="A0A937K4X7"/>